<dbReference type="OMA" id="HFMAGVI"/>
<dbReference type="PANTHER" id="PTHR12778:SF10">
    <property type="entry name" value="MAJOR FACILITATOR SUPERFAMILY DOMAIN-CONTAINING PROTEIN 3"/>
    <property type="match status" value="1"/>
</dbReference>
<evidence type="ECO:0000256" key="2">
    <source>
        <dbReference type="ARBA" id="ARBA00022448"/>
    </source>
</evidence>
<keyword evidence="8" id="KW-1185">Reference proteome</keyword>
<evidence type="ECO:0000256" key="6">
    <source>
        <dbReference type="SAM" id="Phobius"/>
    </source>
</evidence>
<dbReference type="OrthoDB" id="6415790at2759"/>
<evidence type="ECO:0000256" key="5">
    <source>
        <dbReference type="ARBA" id="ARBA00023136"/>
    </source>
</evidence>
<dbReference type="InterPro" id="IPR004752">
    <property type="entry name" value="AmpG_permease/AT-1"/>
</dbReference>
<name>V4BHW5_LOTGI</name>
<reference evidence="7 8" key="1">
    <citation type="journal article" date="2013" name="Nature">
        <title>Insights into bilaterian evolution from three spiralian genomes.</title>
        <authorList>
            <person name="Simakov O."/>
            <person name="Marletaz F."/>
            <person name="Cho S.J."/>
            <person name="Edsinger-Gonzales E."/>
            <person name="Havlak P."/>
            <person name="Hellsten U."/>
            <person name="Kuo D.H."/>
            <person name="Larsson T."/>
            <person name="Lv J."/>
            <person name="Arendt D."/>
            <person name="Savage R."/>
            <person name="Osoegawa K."/>
            <person name="de Jong P."/>
            <person name="Grimwood J."/>
            <person name="Chapman J.A."/>
            <person name="Shapiro H."/>
            <person name="Aerts A."/>
            <person name="Otillar R.P."/>
            <person name="Terry A.Y."/>
            <person name="Boore J.L."/>
            <person name="Grigoriev I.V."/>
            <person name="Lindberg D.R."/>
            <person name="Seaver E.C."/>
            <person name="Weisblat D.A."/>
            <person name="Putnam N.H."/>
            <person name="Rokhsar D.S."/>
        </authorList>
    </citation>
    <scope>NUCLEOTIDE SEQUENCE [LARGE SCALE GENOMIC DNA]</scope>
</reference>
<dbReference type="CTD" id="20229677"/>
<organism evidence="7 8">
    <name type="scientific">Lottia gigantea</name>
    <name type="common">Giant owl limpet</name>
    <dbReference type="NCBI Taxonomy" id="225164"/>
    <lineage>
        <taxon>Eukaryota</taxon>
        <taxon>Metazoa</taxon>
        <taxon>Spiralia</taxon>
        <taxon>Lophotrochozoa</taxon>
        <taxon>Mollusca</taxon>
        <taxon>Gastropoda</taxon>
        <taxon>Patellogastropoda</taxon>
        <taxon>Lottioidea</taxon>
        <taxon>Lottiidae</taxon>
        <taxon>Lottia</taxon>
    </lineage>
</organism>
<proteinExistence type="predicted"/>
<feature type="transmembrane region" description="Helical" evidence="6">
    <location>
        <begin position="6"/>
        <end position="25"/>
    </location>
</feature>
<keyword evidence="3 6" id="KW-0812">Transmembrane</keyword>
<dbReference type="Proteomes" id="UP000030746">
    <property type="component" value="Unassembled WGS sequence"/>
</dbReference>
<accession>V4BHW5</accession>
<keyword evidence="2" id="KW-0813">Transport</keyword>
<evidence type="ECO:0000313" key="8">
    <source>
        <dbReference type="Proteomes" id="UP000030746"/>
    </source>
</evidence>
<dbReference type="EMBL" id="KB199650">
    <property type="protein sequence ID" value="ESP05477.1"/>
    <property type="molecule type" value="Genomic_DNA"/>
</dbReference>
<dbReference type="HOGENOM" id="CLU_2294802_0_0_1"/>
<feature type="transmembrane region" description="Helical" evidence="6">
    <location>
        <begin position="69"/>
        <end position="88"/>
    </location>
</feature>
<sequence>MVVIVMSFLLVISGSITTLTFTLMMECSKRAPSNVQATHYTTLATCEVIGKLCFSVITGALTDYLGYEIIYFVFLMLAVCVMPMLWTYRSYTITSETSHND</sequence>
<evidence type="ECO:0000313" key="7">
    <source>
        <dbReference type="EMBL" id="ESP05477.1"/>
    </source>
</evidence>
<keyword evidence="5 6" id="KW-0472">Membrane</keyword>
<gene>
    <name evidence="7" type="ORF">LOTGIDRAFT_102930</name>
</gene>
<dbReference type="GO" id="GO:0016020">
    <property type="term" value="C:membrane"/>
    <property type="evidence" value="ECO:0007669"/>
    <property type="project" value="UniProtKB-SubCell"/>
</dbReference>
<evidence type="ECO:0000256" key="3">
    <source>
        <dbReference type="ARBA" id="ARBA00022692"/>
    </source>
</evidence>
<evidence type="ECO:0000256" key="1">
    <source>
        <dbReference type="ARBA" id="ARBA00004141"/>
    </source>
</evidence>
<dbReference type="InterPro" id="IPR036259">
    <property type="entry name" value="MFS_trans_sf"/>
</dbReference>
<dbReference type="SUPFAM" id="SSF103473">
    <property type="entry name" value="MFS general substrate transporter"/>
    <property type="match status" value="1"/>
</dbReference>
<dbReference type="PANTHER" id="PTHR12778">
    <property type="entry name" value="SOLUTE CARRIER FAMILY 33 ACETYL-COA TRANSPORTER -RELATED"/>
    <property type="match status" value="1"/>
</dbReference>
<protein>
    <submittedName>
        <fullName evidence="7">Uncharacterized protein</fullName>
    </submittedName>
</protein>
<dbReference type="GeneID" id="20229677"/>
<dbReference type="KEGG" id="lgi:LOTGIDRAFT_102930"/>
<dbReference type="Gene3D" id="1.20.1250.20">
    <property type="entry name" value="MFS general substrate transporter like domains"/>
    <property type="match status" value="1"/>
</dbReference>
<dbReference type="AlphaFoldDB" id="V4BHW5"/>
<dbReference type="RefSeq" id="XP_009044022.1">
    <property type="nucleotide sequence ID" value="XM_009045774.1"/>
</dbReference>
<comment type="subcellular location">
    <subcellularLocation>
        <location evidence="1">Membrane</location>
        <topology evidence="1">Multi-pass membrane protein</topology>
    </subcellularLocation>
</comment>
<keyword evidence="4 6" id="KW-1133">Transmembrane helix</keyword>
<evidence type="ECO:0000256" key="4">
    <source>
        <dbReference type="ARBA" id="ARBA00022989"/>
    </source>
</evidence>